<dbReference type="Pfam" id="PF25917">
    <property type="entry name" value="BSH_RND"/>
    <property type="match status" value="1"/>
</dbReference>
<dbReference type="Gene3D" id="2.40.50.100">
    <property type="match status" value="1"/>
</dbReference>
<protein>
    <submittedName>
        <fullName evidence="6">RND family efflux transporter MFP subunit</fullName>
    </submittedName>
</protein>
<keyword evidence="7" id="KW-1185">Reference proteome</keyword>
<feature type="domain" description="Multidrug resistance protein MdtA-like barrel-sandwich hybrid" evidence="3">
    <location>
        <begin position="63"/>
        <end position="247"/>
    </location>
</feature>
<dbReference type="AlphaFoldDB" id="A0A5S5AN94"/>
<dbReference type="InterPro" id="IPR058792">
    <property type="entry name" value="Beta-barrel_RND_2"/>
</dbReference>
<evidence type="ECO:0000313" key="7">
    <source>
        <dbReference type="Proteomes" id="UP000322294"/>
    </source>
</evidence>
<reference evidence="6 7" key="1">
    <citation type="submission" date="2019-07" db="EMBL/GenBank/DDBJ databases">
        <title>Genomic Encyclopedia of Type Strains, Phase I: the one thousand microbial genomes (KMG-I) project.</title>
        <authorList>
            <person name="Kyrpides N."/>
        </authorList>
    </citation>
    <scope>NUCLEOTIDE SEQUENCE [LARGE SCALE GENOMIC DNA]</scope>
    <source>
        <strain evidence="6 7">DSM 16647</strain>
    </source>
</reference>
<dbReference type="Pfam" id="PF25989">
    <property type="entry name" value="YknX_C"/>
    <property type="match status" value="1"/>
</dbReference>
<dbReference type="OrthoDB" id="5392603at2"/>
<feature type="domain" description="YknX-like C-terminal permuted SH3-like" evidence="5">
    <location>
        <begin position="339"/>
        <end position="407"/>
    </location>
</feature>
<comment type="caution">
    <text evidence="6">The sequence shown here is derived from an EMBL/GenBank/DDBJ whole genome shotgun (WGS) entry which is preliminary data.</text>
</comment>
<feature type="domain" description="CusB-like beta-barrel" evidence="4">
    <location>
        <begin position="261"/>
        <end position="332"/>
    </location>
</feature>
<evidence type="ECO:0000259" key="5">
    <source>
        <dbReference type="Pfam" id="PF25989"/>
    </source>
</evidence>
<dbReference type="Gene3D" id="2.40.420.20">
    <property type="match status" value="1"/>
</dbReference>
<dbReference type="GO" id="GO:1990281">
    <property type="term" value="C:efflux pump complex"/>
    <property type="evidence" value="ECO:0007669"/>
    <property type="project" value="TreeGrafter"/>
</dbReference>
<accession>A0A5S5AN94</accession>
<proteinExistence type="inferred from homology"/>
<dbReference type="Gene3D" id="1.10.287.470">
    <property type="entry name" value="Helix hairpin bin"/>
    <property type="match status" value="1"/>
</dbReference>
<gene>
    <name evidence="6" type="ORF">LZ11_01668</name>
</gene>
<dbReference type="PRINTS" id="PR01490">
    <property type="entry name" value="RTXTOXIND"/>
</dbReference>
<dbReference type="EMBL" id="VNHO01000017">
    <property type="protein sequence ID" value="TYP52501.1"/>
    <property type="molecule type" value="Genomic_DNA"/>
</dbReference>
<sequence>MIRKGFAALILFLILVMVVTGCGRKPPATAGAQKPVPVRVDRVTARDLAEYRSFPGTVEAAGQVTVTAKISGRVEAVLVKAGDKVKAGQVLVKLEQQDVQAQVSQARAGYEAALANYNKISSQLEQEVQRLESAFKQAQASFNDAARNYERMSKLYQDGAISMREFESIELQYKVAKEQYESAKVQLEMTKDKSAPETVAAAKAQVEQARAALSAAQSALDNTLITAPVDGVVGAVDVKVGQLLTPGIPVATLGNTGNMVVKINVSEDVINSMRTGQKVQVAIEAAGVNLEGTVTSVSPYKDPRTGTYPVEVNIAGAGENVKPGMFARVKLAVASYSGVIAVPEECVLTKGGDKIVYLVEGGKAKVVKVVTGPTVNGFTVIEEGLEEGLEVVVEGQEYLDDGTPVEVTGKEGTK</sequence>
<dbReference type="SUPFAM" id="SSF111369">
    <property type="entry name" value="HlyD-like secretion proteins"/>
    <property type="match status" value="3"/>
</dbReference>
<dbReference type="RefSeq" id="WP_148867404.1">
    <property type="nucleotide sequence ID" value="NZ_VNHO01000017.1"/>
</dbReference>
<dbReference type="Gene3D" id="2.40.30.170">
    <property type="match status" value="1"/>
</dbReference>
<evidence type="ECO:0000313" key="6">
    <source>
        <dbReference type="EMBL" id="TYP52501.1"/>
    </source>
</evidence>
<feature type="coiled-coil region" evidence="2">
    <location>
        <begin position="107"/>
        <end position="219"/>
    </location>
</feature>
<evidence type="ECO:0000259" key="4">
    <source>
        <dbReference type="Pfam" id="PF25954"/>
    </source>
</evidence>
<dbReference type="InterPro" id="IPR058637">
    <property type="entry name" value="YknX-like_C"/>
</dbReference>
<dbReference type="PROSITE" id="PS51257">
    <property type="entry name" value="PROKAR_LIPOPROTEIN"/>
    <property type="match status" value="1"/>
</dbReference>
<name>A0A5S5AN94_9FIRM</name>
<organism evidence="6 7">
    <name type="scientific">Thermosediminibacter litoriperuensis</name>
    <dbReference type="NCBI Taxonomy" id="291989"/>
    <lineage>
        <taxon>Bacteria</taxon>
        <taxon>Bacillati</taxon>
        <taxon>Bacillota</taxon>
        <taxon>Clostridia</taxon>
        <taxon>Thermosediminibacterales</taxon>
        <taxon>Thermosediminibacteraceae</taxon>
        <taxon>Thermosediminibacter</taxon>
    </lineage>
</organism>
<dbReference type="InterPro" id="IPR006143">
    <property type="entry name" value="RND_pump_MFP"/>
</dbReference>
<dbReference type="Pfam" id="PF25954">
    <property type="entry name" value="Beta-barrel_RND_2"/>
    <property type="match status" value="1"/>
</dbReference>
<comment type="similarity">
    <text evidence="1">Belongs to the membrane fusion protein (MFP) (TC 8.A.1) family.</text>
</comment>
<dbReference type="Proteomes" id="UP000322294">
    <property type="component" value="Unassembled WGS sequence"/>
</dbReference>
<keyword evidence="2" id="KW-0175">Coiled coil</keyword>
<dbReference type="NCBIfam" id="TIGR01730">
    <property type="entry name" value="RND_mfp"/>
    <property type="match status" value="1"/>
</dbReference>
<dbReference type="GO" id="GO:0015562">
    <property type="term" value="F:efflux transmembrane transporter activity"/>
    <property type="evidence" value="ECO:0007669"/>
    <property type="project" value="TreeGrafter"/>
</dbReference>
<evidence type="ECO:0000259" key="3">
    <source>
        <dbReference type="Pfam" id="PF25917"/>
    </source>
</evidence>
<dbReference type="InterPro" id="IPR058625">
    <property type="entry name" value="MdtA-like_BSH"/>
</dbReference>
<evidence type="ECO:0000256" key="2">
    <source>
        <dbReference type="SAM" id="Coils"/>
    </source>
</evidence>
<evidence type="ECO:0000256" key="1">
    <source>
        <dbReference type="ARBA" id="ARBA00009477"/>
    </source>
</evidence>
<dbReference type="PANTHER" id="PTHR30469">
    <property type="entry name" value="MULTIDRUG RESISTANCE PROTEIN MDTA"/>
    <property type="match status" value="1"/>
</dbReference>